<keyword evidence="5" id="KW-0547">Nucleotide-binding</keyword>
<evidence type="ECO:0000256" key="6">
    <source>
        <dbReference type="ARBA" id="ARBA00022777"/>
    </source>
</evidence>
<feature type="domain" description="Histidine kinase" evidence="10">
    <location>
        <begin position="264"/>
        <end position="471"/>
    </location>
</feature>
<dbReference type="Pfam" id="PF00512">
    <property type="entry name" value="HisKA"/>
    <property type="match status" value="1"/>
</dbReference>
<dbReference type="SUPFAM" id="SSF55781">
    <property type="entry name" value="GAF domain-like"/>
    <property type="match status" value="1"/>
</dbReference>
<gene>
    <name evidence="11" type="ORF">NDI37_24650</name>
</gene>
<dbReference type="PANTHER" id="PTHR43065:SF10">
    <property type="entry name" value="PEROXIDE STRESS-ACTIVATED HISTIDINE KINASE MAK3"/>
    <property type="match status" value="1"/>
</dbReference>
<keyword evidence="12" id="KW-1185">Reference proteome</keyword>
<dbReference type="Gene3D" id="1.10.287.130">
    <property type="match status" value="1"/>
</dbReference>
<dbReference type="SMART" id="SM00387">
    <property type="entry name" value="HATPase_c"/>
    <property type="match status" value="1"/>
</dbReference>
<dbReference type="GO" id="GO:0005524">
    <property type="term" value="F:ATP binding"/>
    <property type="evidence" value="ECO:0007669"/>
    <property type="project" value="UniProtKB-KW"/>
</dbReference>
<sequence length="471" mass="52732">MSIDPKKIKSSARKANYIPPEPRRVTPLEEKSTLTAVSTQYFAPPPKPAVSQAKDDYMELQRRQWQREREALGVLSSLSYRSGELNSYLKDIACGVSQLVEIDWTVVTLCQDGFETILASSIDMDEDAPRIYALHGLLTGTVIKIGRTLAVEDAETQPEYGRPAKGYQAYLGIPLRTSQGEVIGTVCSFHRQPREFTTEEIQIVELFAERAATAIDNYHLYQQQRQFNEALETEVEKRTEELRVAQVKLVEQERLAAIGEFAAMIVHEIRNPLTTMIMGLNYFRKTILPKAAQERLSLALSEAGRLERLLREILLYAKPQVLQLSTLDVNEFIHEMLMSIREMPEALERQIEFIPAKATVKIVADKDKLKQVFINIVRNACEAIAPGDVVRWHVEIGTVLDQVFISVHNGGGSIPGEVLSKLTEPFYSTKPCGTGLGLAIVKRIVNAHGGELFIQSDQLTGTMVSIQLPIA</sequence>
<evidence type="ECO:0000313" key="11">
    <source>
        <dbReference type="EMBL" id="MEP0867643.1"/>
    </source>
</evidence>
<keyword evidence="6" id="KW-0418">Kinase</keyword>
<evidence type="ECO:0000256" key="3">
    <source>
        <dbReference type="ARBA" id="ARBA00022553"/>
    </source>
</evidence>
<dbReference type="InterPro" id="IPR036097">
    <property type="entry name" value="HisK_dim/P_sf"/>
</dbReference>
<dbReference type="SMART" id="SM00388">
    <property type="entry name" value="HisKA"/>
    <property type="match status" value="1"/>
</dbReference>
<dbReference type="SUPFAM" id="SSF47384">
    <property type="entry name" value="Homodimeric domain of signal transducing histidine kinase"/>
    <property type="match status" value="1"/>
</dbReference>
<comment type="caution">
    <text evidence="11">The sequence shown here is derived from an EMBL/GenBank/DDBJ whole genome shotgun (WGS) entry which is preliminary data.</text>
</comment>
<evidence type="ECO:0000256" key="5">
    <source>
        <dbReference type="ARBA" id="ARBA00022741"/>
    </source>
</evidence>
<dbReference type="Proteomes" id="UP001442494">
    <property type="component" value="Unassembled WGS sequence"/>
</dbReference>
<reference evidence="11 12" key="1">
    <citation type="submission" date="2022-04" db="EMBL/GenBank/DDBJ databases">
        <title>Positive selection, recombination, and allopatry shape intraspecific diversity of widespread and dominant cyanobacteria.</title>
        <authorList>
            <person name="Wei J."/>
            <person name="Shu W."/>
            <person name="Hu C."/>
        </authorList>
    </citation>
    <scope>NUCLEOTIDE SEQUENCE [LARGE SCALE GENOMIC DNA]</scope>
    <source>
        <strain evidence="11 12">GB2-A5</strain>
    </source>
</reference>
<feature type="region of interest" description="Disordered" evidence="9">
    <location>
        <begin position="1"/>
        <end position="26"/>
    </location>
</feature>
<evidence type="ECO:0000313" key="12">
    <source>
        <dbReference type="Proteomes" id="UP001442494"/>
    </source>
</evidence>
<evidence type="ECO:0000256" key="1">
    <source>
        <dbReference type="ARBA" id="ARBA00000085"/>
    </source>
</evidence>
<dbReference type="Pfam" id="PF01590">
    <property type="entry name" value="GAF"/>
    <property type="match status" value="1"/>
</dbReference>
<dbReference type="PROSITE" id="PS50109">
    <property type="entry name" value="HIS_KIN"/>
    <property type="match status" value="1"/>
</dbReference>
<keyword evidence="4" id="KW-0808">Transferase</keyword>
<evidence type="ECO:0000256" key="7">
    <source>
        <dbReference type="ARBA" id="ARBA00022840"/>
    </source>
</evidence>
<evidence type="ECO:0000256" key="8">
    <source>
        <dbReference type="ARBA" id="ARBA00023012"/>
    </source>
</evidence>
<keyword evidence="8" id="KW-0902">Two-component regulatory system</keyword>
<dbReference type="InterPro" id="IPR003594">
    <property type="entry name" value="HATPase_dom"/>
</dbReference>
<dbReference type="Gene3D" id="3.30.565.10">
    <property type="entry name" value="Histidine kinase-like ATPase, C-terminal domain"/>
    <property type="match status" value="1"/>
</dbReference>
<dbReference type="InterPro" id="IPR003661">
    <property type="entry name" value="HisK_dim/P_dom"/>
</dbReference>
<proteinExistence type="predicted"/>
<dbReference type="InterPro" id="IPR005467">
    <property type="entry name" value="His_kinase_dom"/>
</dbReference>
<dbReference type="InterPro" id="IPR036890">
    <property type="entry name" value="HATPase_C_sf"/>
</dbReference>
<dbReference type="EC" id="2.7.13.3" evidence="2"/>
<dbReference type="EMBL" id="JAMPKK010000080">
    <property type="protein sequence ID" value="MEP0867643.1"/>
    <property type="molecule type" value="Genomic_DNA"/>
</dbReference>
<protein>
    <recommendedName>
        <fullName evidence="2">histidine kinase</fullName>
        <ecNumber evidence="2">2.7.13.3</ecNumber>
    </recommendedName>
</protein>
<dbReference type="Gene3D" id="3.30.450.40">
    <property type="match status" value="1"/>
</dbReference>
<comment type="catalytic activity">
    <reaction evidence="1">
        <text>ATP + protein L-histidine = ADP + protein N-phospho-L-histidine.</text>
        <dbReference type="EC" id="2.7.13.3"/>
    </reaction>
</comment>
<dbReference type="PANTHER" id="PTHR43065">
    <property type="entry name" value="SENSOR HISTIDINE KINASE"/>
    <property type="match status" value="1"/>
</dbReference>
<keyword evidence="3" id="KW-0597">Phosphoprotein</keyword>
<dbReference type="CDD" id="cd00075">
    <property type="entry name" value="HATPase"/>
    <property type="match status" value="1"/>
</dbReference>
<evidence type="ECO:0000256" key="2">
    <source>
        <dbReference type="ARBA" id="ARBA00012438"/>
    </source>
</evidence>
<dbReference type="SUPFAM" id="SSF55874">
    <property type="entry name" value="ATPase domain of HSP90 chaperone/DNA topoisomerase II/histidine kinase"/>
    <property type="match status" value="1"/>
</dbReference>
<accession>A0ABV0JW17</accession>
<evidence type="ECO:0000259" key="10">
    <source>
        <dbReference type="PROSITE" id="PS50109"/>
    </source>
</evidence>
<dbReference type="InterPro" id="IPR004358">
    <property type="entry name" value="Sig_transdc_His_kin-like_C"/>
</dbReference>
<dbReference type="Pfam" id="PF02518">
    <property type="entry name" value="HATPase_c"/>
    <property type="match status" value="1"/>
</dbReference>
<evidence type="ECO:0000256" key="4">
    <source>
        <dbReference type="ARBA" id="ARBA00022679"/>
    </source>
</evidence>
<organism evidence="11 12">
    <name type="scientific">Funiculus sociatus GB2-A5</name>
    <dbReference type="NCBI Taxonomy" id="2933946"/>
    <lineage>
        <taxon>Bacteria</taxon>
        <taxon>Bacillati</taxon>
        <taxon>Cyanobacteriota</taxon>
        <taxon>Cyanophyceae</taxon>
        <taxon>Coleofasciculales</taxon>
        <taxon>Coleofasciculaceae</taxon>
        <taxon>Funiculus</taxon>
    </lineage>
</organism>
<dbReference type="PRINTS" id="PR00344">
    <property type="entry name" value="BCTRLSENSOR"/>
</dbReference>
<dbReference type="SMART" id="SM00065">
    <property type="entry name" value="GAF"/>
    <property type="match status" value="1"/>
</dbReference>
<dbReference type="InterPro" id="IPR003018">
    <property type="entry name" value="GAF"/>
</dbReference>
<evidence type="ECO:0000256" key="9">
    <source>
        <dbReference type="SAM" id="MobiDB-lite"/>
    </source>
</evidence>
<dbReference type="InterPro" id="IPR029016">
    <property type="entry name" value="GAF-like_dom_sf"/>
</dbReference>
<dbReference type="CDD" id="cd00082">
    <property type="entry name" value="HisKA"/>
    <property type="match status" value="1"/>
</dbReference>
<keyword evidence="7 11" id="KW-0067">ATP-binding</keyword>
<name>A0ABV0JW17_9CYAN</name>